<reference evidence="3 4" key="1">
    <citation type="submission" date="2023-11" db="EMBL/GenBank/DDBJ databases">
        <title>Halocaridina rubra genome assembly.</title>
        <authorList>
            <person name="Smith C."/>
        </authorList>
    </citation>
    <scope>NUCLEOTIDE SEQUENCE [LARGE SCALE GENOMIC DNA]</scope>
    <source>
        <strain evidence="3">EP-1</strain>
        <tissue evidence="3">Whole</tissue>
    </source>
</reference>
<evidence type="ECO:0000256" key="2">
    <source>
        <dbReference type="SAM" id="SignalP"/>
    </source>
</evidence>
<protein>
    <submittedName>
        <fullName evidence="3">Uncharacterized protein</fullName>
    </submittedName>
</protein>
<feature type="chain" id="PRO_5042905357" evidence="2">
    <location>
        <begin position="22"/>
        <end position="190"/>
    </location>
</feature>
<name>A0AAN8ZUN9_HALRR</name>
<proteinExistence type="predicted"/>
<accession>A0AAN8ZUN9</accession>
<evidence type="ECO:0000313" key="4">
    <source>
        <dbReference type="Proteomes" id="UP001381693"/>
    </source>
</evidence>
<feature type="non-terminal residue" evidence="3">
    <location>
        <position position="190"/>
    </location>
</feature>
<comment type="caution">
    <text evidence="3">The sequence shown here is derived from an EMBL/GenBank/DDBJ whole genome shotgun (WGS) entry which is preliminary data.</text>
</comment>
<dbReference type="Proteomes" id="UP001381693">
    <property type="component" value="Unassembled WGS sequence"/>
</dbReference>
<organism evidence="3 4">
    <name type="scientific">Halocaridina rubra</name>
    <name type="common">Hawaiian red shrimp</name>
    <dbReference type="NCBI Taxonomy" id="373956"/>
    <lineage>
        <taxon>Eukaryota</taxon>
        <taxon>Metazoa</taxon>
        <taxon>Ecdysozoa</taxon>
        <taxon>Arthropoda</taxon>
        <taxon>Crustacea</taxon>
        <taxon>Multicrustacea</taxon>
        <taxon>Malacostraca</taxon>
        <taxon>Eumalacostraca</taxon>
        <taxon>Eucarida</taxon>
        <taxon>Decapoda</taxon>
        <taxon>Pleocyemata</taxon>
        <taxon>Caridea</taxon>
        <taxon>Atyoidea</taxon>
        <taxon>Atyidae</taxon>
        <taxon>Halocaridina</taxon>
    </lineage>
</organism>
<dbReference type="AlphaFoldDB" id="A0AAN8ZUN9"/>
<sequence length="190" mass="20874">MKWSVPLLVALLLALIVVSESQRRTGARESLTPSRVGRRREGRVRSPGGREKVRAVQEARTRAELDPNWLRCLNSVDVVPEAQHIITGRVEHVSGDKVRVRVKRVLKGDSLPSTIDITNCKGNCCLLRRRDTRLFLLGAPTASSSIGIGRRGRAAATRRGGGGGEDIYPQLATPLHITLKSLFMIRAAIK</sequence>
<dbReference type="EMBL" id="JAXCGZ010021219">
    <property type="protein sequence ID" value="KAK7056557.1"/>
    <property type="molecule type" value="Genomic_DNA"/>
</dbReference>
<gene>
    <name evidence="3" type="ORF">SK128_027904</name>
</gene>
<feature type="signal peptide" evidence="2">
    <location>
        <begin position="1"/>
        <end position="21"/>
    </location>
</feature>
<evidence type="ECO:0000313" key="3">
    <source>
        <dbReference type="EMBL" id="KAK7056557.1"/>
    </source>
</evidence>
<keyword evidence="2" id="KW-0732">Signal</keyword>
<feature type="region of interest" description="Disordered" evidence="1">
    <location>
        <begin position="27"/>
        <end position="49"/>
    </location>
</feature>
<evidence type="ECO:0000256" key="1">
    <source>
        <dbReference type="SAM" id="MobiDB-lite"/>
    </source>
</evidence>
<keyword evidence="4" id="KW-1185">Reference proteome</keyword>